<reference evidence="14 15" key="1">
    <citation type="journal article" date="2017" name="G3 (Bethesda)">
        <title>The Physical Genome Mapping of Anopheles albimanus Corrected Scaffold Misassemblies and Identified Interarm Rearrangements in Genus Anopheles.</title>
        <authorList>
            <person name="Artemov G.N."/>
            <person name="Peery A.N."/>
            <person name="Jiang X."/>
            <person name="Tu Z."/>
            <person name="Stegniy V.N."/>
            <person name="Sharakhova M.V."/>
            <person name="Sharakhov I.V."/>
        </authorList>
    </citation>
    <scope>NUCLEOTIDE SEQUENCE [LARGE SCALE GENOMIC DNA]</scope>
    <source>
        <strain evidence="14 15">ALBI9_A</strain>
    </source>
</reference>
<keyword evidence="8 12" id="KW-0862">Zinc</keyword>
<accession>A0A182FWE6</accession>
<evidence type="ECO:0000256" key="2">
    <source>
        <dbReference type="ARBA" id="ARBA00022603"/>
    </source>
</evidence>
<proteinExistence type="inferred from homology"/>
<keyword evidence="7 12" id="KW-0863">Zinc-finger</keyword>
<dbReference type="VEuPathDB" id="VectorBase:AALB20_030407"/>
<evidence type="ECO:0000313" key="14">
    <source>
        <dbReference type="EnsemblMetazoa" id="AALB010882-PA"/>
    </source>
</evidence>
<comment type="catalytic activity">
    <reaction evidence="9 12">
        <text>cytidine(4) in tRNA(Pro) + S-adenosyl-L-methionine = 2'-O-methylcytidine(4) in tRNA(Pro) + S-adenosyl-L-homocysteine + H(+)</text>
        <dbReference type="Rhea" id="RHEA:32767"/>
        <dbReference type="Rhea" id="RHEA-COMP:10397"/>
        <dbReference type="Rhea" id="RHEA-COMP:10398"/>
        <dbReference type="ChEBI" id="CHEBI:15378"/>
        <dbReference type="ChEBI" id="CHEBI:57856"/>
        <dbReference type="ChEBI" id="CHEBI:59789"/>
        <dbReference type="ChEBI" id="CHEBI:74495"/>
        <dbReference type="ChEBI" id="CHEBI:82748"/>
        <dbReference type="EC" id="2.1.1.225"/>
    </reaction>
</comment>
<dbReference type="InterPro" id="IPR022776">
    <property type="entry name" value="TRM13/UPF0224_CHHC_Znf_dom"/>
</dbReference>
<evidence type="ECO:0000313" key="15">
    <source>
        <dbReference type="Proteomes" id="UP000069272"/>
    </source>
</evidence>
<dbReference type="Pfam" id="PF11722">
    <property type="entry name" value="zf-TRM13_CCCH"/>
    <property type="match status" value="1"/>
</dbReference>
<keyword evidence="4 12" id="KW-0949">S-adenosyl-L-methionine</keyword>
<dbReference type="InterPro" id="IPR007871">
    <property type="entry name" value="Methyltransferase_TRM13"/>
</dbReference>
<dbReference type="Pfam" id="PF05253">
    <property type="entry name" value="zf-U11-48K"/>
    <property type="match status" value="1"/>
</dbReference>
<dbReference type="InterPro" id="IPR039044">
    <property type="entry name" value="Trm13"/>
</dbReference>
<dbReference type="EC" id="2.1.1.225" evidence="12"/>
<keyword evidence="6 12" id="KW-0479">Metal-binding</keyword>
<comment type="catalytic activity">
    <reaction evidence="11 12">
        <text>adenosine(4) in tRNA(His) + S-adenosyl-L-methionine = 2'-O-methyladenosine(4) in tRNA(His) + S-adenosyl-L-homocysteine + H(+)</text>
        <dbReference type="Rhea" id="RHEA:43196"/>
        <dbReference type="Rhea" id="RHEA-COMP:10401"/>
        <dbReference type="Rhea" id="RHEA-COMP:10402"/>
        <dbReference type="ChEBI" id="CHEBI:15378"/>
        <dbReference type="ChEBI" id="CHEBI:57856"/>
        <dbReference type="ChEBI" id="CHEBI:59789"/>
        <dbReference type="ChEBI" id="CHEBI:74411"/>
        <dbReference type="ChEBI" id="CHEBI:74477"/>
        <dbReference type="EC" id="2.1.1.225"/>
    </reaction>
</comment>
<evidence type="ECO:0000256" key="13">
    <source>
        <dbReference type="SAM" id="MobiDB-lite"/>
    </source>
</evidence>
<dbReference type="PROSITE" id="PS51800">
    <property type="entry name" value="ZF_CHHC_U11_48K"/>
    <property type="match status" value="1"/>
</dbReference>
<organism evidence="14 15">
    <name type="scientific">Anopheles albimanus</name>
    <name type="common">New world malaria mosquito</name>
    <dbReference type="NCBI Taxonomy" id="7167"/>
    <lineage>
        <taxon>Eukaryota</taxon>
        <taxon>Metazoa</taxon>
        <taxon>Ecdysozoa</taxon>
        <taxon>Arthropoda</taxon>
        <taxon>Hexapoda</taxon>
        <taxon>Insecta</taxon>
        <taxon>Pterygota</taxon>
        <taxon>Neoptera</taxon>
        <taxon>Endopterygota</taxon>
        <taxon>Diptera</taxon>
        <taxon>Nematocera</taxon>
        <taxon>Culicoidea</taxon>
        <taxon>Culicidae</taxon>
        <taxon>Anophelinae</taxon>
        <taxon>Anopheles</taxon>
    </lineage>
</organism>
<dbReference type="PANTHER" id="PTHR12998:SF0">
    <property type="entry name" value="TRNA:M(4)X MODIFICATION ENZYME TRM13 HOMOLOG"/>
    <property type="match status" value="1"/>
</dbReference>
<dbReference type="AlphaFoldDB" id="A0A182FWE6"/>
<dbReference type="InterPro" id="IPR021721">
    <property type="entry name" value="Znf_CCCH-type_TRM13"/>
</dbReference>
<evidence type="ECO:0000256" key="4">
    <source>
        <dbReference type="ARBA" id="ARBA00022691"/>
    </source>
</evidence>
<keyword evidence="2 12" id="KW-0489">Methyltransferase</keyword>
<keyword evidence="5 12" id="KW-0819">tRNA processing</keyword>
<evidence type="ECO:0000256" key="10">
    <source>
        <dbReference type="ARBA" id="ARBA00048635"/>
    </source>
</evidence>
<evidence type="ECO:0000256" key="1">
    <source>
        <dbReference type="ARBA" id="ARBA00005265"/>
    </source>
</evidence>
<feature type="region of interest" description="Disordered" evidence="13">
    <location>
        <begin position="116"/>
        <end position="146"/>
    </location>
</feature>
<dbReference type="EnsemblMetazoa" id="AALB010882-RA">
    <property type="protein sequence ID" value="AALB010882-PA"/>
    <property type="gene ID" value="AALB010882"/>
</dbReference>
<comment type="function">
    <text evidence="12">tRNA methylase which 2'-O-methylates cytidine(4) in tRNA(Pro) and tRNA(Gly)(GCC), and adenosine(4) in tRNA(His).</text>
</comment>
<dbReference type="GO" id="GO:0030488">
    <property type="term" value="P:tRNA methylation"/>
    <property type="evidence" value="ECO:0007669"/>
    <property type="project" value="InterPro"/>
</dbReference>
<evidence type="ECO:0000256" key="8">
    <source>
        <dbReference type="ARBA" id="ARBA00022833"/>
    </source>
</evidence>
<evidence type="ECO:0000256" key="12">
    <source>
        <dbReference type="RuleBase" id="RU367103"/>
    </source>
</evidence>
<keyword evidence="15" id="KW-1185">Reference proteome</keyword>
<dbReference type="VEuPathDB" id="VectorBase:AALB010882"/>
<dbReference type="STRING" id="7167.A0A182FWE6"/>
<name>A0A182FWE6_ANOAL</name>
<comment type="similarity">
    <text evidence="1 12">Belongs to the methyltransferase TRM13 family.</text>
</comment>
<protein>
    <recommendedName>
        <fullName evidence="12">tRNA:m(4)X modification enzyme TRM13</fullName>
        <ecNumber evidence="12">2.1.1.225</ecNumber>
    </recommendedName>
</protein>
<dbReference type="PANTHER" id="PTHR12998">
    <property type="entry name" value="TRNA:M(4)X MODIFICATION ENZYME TRM13 HOMOLOG"/>
    <property type="match status" value="1"/>
</dbReference>
<dbReference type="Proteomes" id="UP000069272">
    <property type="component" value="Chromosome 2R"/>
</dbReference>
<evidence type="ECO:0000256" key="3">
    <source>
        <dbReference type="ARBA" id="ARBA00022679"/>
    </source>
</evidence>
<dbReference type="GO" id="GO:0008270">
    <property type="term" value="F:zinc ion binding"/>
    <property type="evidence" value="ECO:0007669"/>
    <property type="project" value="UniProtKB-KW"/>
</dbReference>
<evidence type="ECO:0000256" key="9">
    <source>
        <dbReference type="ARBA" id="ARBA00048165"/>
    </source>
</evidence>
<dbReference type="Pfam" id="PF05206">
    <property type="entry name" value="TRM13"/>
    <property type="match status" value="1"/>
</dbReference>
<sequence length="450" mass="50365">MRKKRLCKLTVGPGREYCGEHEPVHKPAAVATAAATAATSKQQDGNGLPETAIPLTDRIPCPLDPKHSVAAAKLEKHLKICNARSPASIPVFIVPDINGYDDDTPPPITPIQRIKEQEPKQQQQQHTLEEEPSLPEKTEAATPQKLSDLPAEQLGELIQKVQRIFDEQVGPIEEQSPRHPILDDELDNAAYGPQTLKHLRQSSALIGLLEAYGFLREGSTFVEFGAGKGQVAFWVSQVLQTQSLSNCGVLLVDRASHRHKRDNKIEDRTLVRRIRADIADLVLEKVDGLSGRQVIGIGKHLCGGATDLALRCLVRCQQDGAVSVRGGLFALCCHHRCDWRSFVGKPFLLANEIRRKDFEMLVRMVSWAVCGTGMSRERRAEEAANDVREAKFDRCQLTRAERETIGWKCKRILDVARLQYLERHGFAPHLRRYVTDNITPENVCLVFERK</sequence>
<evidence type="ECO:0000256" key="11">
    <source>
        <dbReference type="ARBA" id="ARBA00049393"/>
    </source>
</evidence>
<reference evidence="14" key="2">
    <citation type="submission" date="2022-08" db="UniProtKB">
        <authorList>
            <consortium name="EnsemblMetazoa"/>
        </authorList>
    </citation>
    <scope>IDENTIFICATION</scope>
    <source>
        <strain evidence="14">STECLA/ALBI9_A</strain>
    </source>
</reference>
<dbReference type="GO" id="GO:0106050">
    <property type="term" value="F:tRNA 2'-O-methyltransferase activity"/>
    <property type="evidence" value="ECO:0007669"/>
    <property type="project" value="UniProtKB-UniRule"/>
</dbReference>
<comment type="catalytic activity">
    <reaction evidence="10 12">
        <text>cytidine(4) in tRNA(Gly)(GCC) + S-adenosyl-L-methionine = 2'-O-methylcytidine(4) in tRNA(Gly)(GCC) + S-adenosyl-L-homocysteine + H(+)</text>
        <dbReference type="Rhea" id="RHEA:43192"/>
        <dbReference type="Rhea" id="RHEA-COMP:10399"/>
        <dbReference type="Rhea" id="RHEA-COMP:10400"/>
        <dbReference type="ChEBI" id="CHEBI:15378"/>
        <dbReference type="ChEBI" id="CHEBI:57856"/>
        <dbReference type="ChEBI" id="CHEBI:59789"/>
        <dbReference type="ChEBI" id="CHEBI:74495"/>
        <dbReference type="ChEBI" id="CHEBI:82748"/>
        <dbReference type="EC" id="2.1.1.225"/>
    </reaction>
</comment>
<keyword evidence="3 12" id="KW-0808">Transferase</keyword>
<evidence type="ECO:0000256" key="7">
    <source>
        <dbReference type="ARBA" id="ARBA00022771"/>
    </source>
</evidence>
<evidence type="ECO:0000256" key="5">
    <source>
        <dbReference type="ARBA" id="ARBA00022694"/>
    </source>
</evidence>
<evidence type="ECO:0000256" key="6">
    <source>
        <dbReference type="ARBA" id="ARBA00022723"/>
    </source>
</evidence>